<evidence type="ECO:0000313" key="16">
    <source>
        <dbReference type="EMBL" id="KAF2434966.1"/>
    </source>
</evidence>
<dbReference type="GO" id="GO:0006298">
    <property type="term" value="P:mismatch repair"/>
    <property type="evidence" value="ECO:0007669"/>
    <property type="project" value="TreeGrafter"/>
</dbReference>
<keyword evidence="11" id="KW-0234">DNA repair</keyword>
<dbReference type="OrthoDB" id="10248838at2759"/>
<evidence type="ECO:0000256" key="9">
    <source>
        <dbReference type="ARBA" id="ARBA00023004"/>
    </source>
</evidence>
<evidence type="ECO:0000256" key="8">
    <source>
        <dbReference type="ARBA" id="ARBA00022801"/>
    </source>
</evidence>
<dbReference type="GO" id="GO:0046872">
    <property type="term" value="F:metal ion binding"/>
    <property type="evidence" value="ECO:0007669"/>
    <property type="project" value="UniProtKB-UniRule"/>
</dbReference>
<keyword evidence="9 13" id="KW-0408">Iron</keyword>
<accession>A0A9P4P1K0</accession>
<comment type="catalytic activity">
    <reaction evidence="1 13">
        <text>Hydrolyzes free adenine bases from 7,8-dihydro-8-oxoguanine:adenine mismatched double-stranded DNA, leaving an apurinic site.</text>
        <dbReference type="EC" id="3.2.2.31"/>
    </reaction>
</comment>
<dbReference type="GO" id="GO:0051539">
    <property type="term" value="F:4 iron, 4 sulfur cluster binding"/>
    <property type="evidence" value="ECO:0007669"/>
    <property type="project" value="UniProtKB-UniRule"/>
</dbReference>
<dbReference type="InterPro" id="IPR011257">
    <property type="entry name" value="DNA_glycosylase"/>
</dbReference>
<feature type="non-terminal residue" evidence="16">
    <location>
        <position position="1"/>
    </location>
</feature>
<evidence type="ECO:0000256" key="1">
    <source>
        <dbReference type="ARBA" id="ARBA00000843"/>
    </source>
</evidence>
<dbReference type="InterPro" id="IPR003265">
    <property type="entry name" value="HhH-GPD_domain"/>
</dbReference>
<dbReference type="SMART" id="SM00478">
    <property type="entry name" value="ENDO3c"/>
    <property type="match status" value="1"/>
</dbReference>
<dbReference type="Gene3D" id="1.10.1670.10">
    <property type="entry name" value="Helix-hairpin-Helix base-excision DNA repair enzymes (C-terminal)"/>
    <property type="match status" value="1"/>
</dbReference>
<dbReference type="InterPro" id="IPR023170">
    <property type="entry name" value="HhH_base_excis_C"/>
</dbReference>
<dbReference type="Pfam" id="PF14815">
    <property type="entry name" value="NUDIX_4"/>
    <property type="match status" value="1"/>
</dbReference>
<dbReference type="EMBL" id="MU007014">
    <property type="protein sequence ID" value="KAF2434966.1"/>
    <property type="molecule type" value="Genomic_DNA"/>
</dbReference>
<keyword evidence="12 13" id="KW-0326">Glycosidase</keyword>
<dbReference type="SUPFAM" id="SSF55811">
    <property type="entry name" value="Nudix"/>
    <property type="match status" value="1"/>
</dbReference>
<evidence type="ECO:0000256" key="6">
    <source>
        <dbReference type="ARBA" id="ARBA00022723"/>
    </source>
</evidence>
<evidence type="ECO:0000256" key="4">
    <source>
        <dbReference type="ARBA" id="ARBA00022023"/>
    </source>
</evidence>
<evidence type="ECO:0000256" key="12">
    <source>
        <dbReference type="ARBA" id="ARBA00023295"/>
    </source>
</evidence>
<dbReference type="AlphaFoldDB" id="A0A9P4P1K0"/>
<dbReference type="Gene3D" id="1.10.340.30">
    <property type="entry name" value="Hypothetical protein, domain 2"/>
    <property type="match status" value="1"/>
</dbReference>
<dbReference type="GO" id="GO:0005634">
    <property type="term" value="C:nucleus"/>
    <property type="evidence" value="ECO:0007669"/>
    <property type="project" value="TreeGrafter"/>
</dbReference>
<dbReference type="InterPro" id="IPR015797">
    <property type="entry name" value="NUDIX_hydrolase-like_dom_sf"/>
</dbReference>
<evidence type="ECO:0000256" key="10">
    <source>
        <dbReference type="ARBA" id="ARBA00023014"/>
    </source>
</evidence>
<reference evidence="16" key="1">
    <citation type="journal article" date="2020" name="Stud. Mycol.">
        <title>101 Dothideomycetes genomes: a test case for predicting lifestyles and emergence of pathogens.</title>
        <authorList>
            <person name="Haridas S."/>
            <person name="Albert R."/>
            <person name="Binder M."/>
            <person name="Bloem J."/>
            <person name="Labutti K."/>
            <person name="Salamov A."/>
            <person name="Andreopoulos B."/>
            <person name="Baker S."/>
            <person name="Barry K."/>
            <person name="Bills G."/>
            <person name="Bluhm B."/>
            <person name="Cannon C."/>
            <person name="Castanera R."/>
            <person name="Culley D."/>
            <person name="Daum C."/>
            <person name="Ezra D."/>
            <person name="Gonzalez J."/>
            <person name="Henrissat B."/>
            <person name="Kuo A."/>
            <person name="Liang C."/>
            <person name="Lipzen A."/>
            <person name="Lutzoni F."/>
            <person name="Magnuson J."/>
            <person name="Mondo S."/>
            <person name="Nolan M."/>
            <person name="Ohm R."/>
            <person name="Pangilinan J."/>
            <person name="Park H.-J."/>
            <person name="Ramirez L."/>
            <person name="Alfaro M."/>
            <person name="Sun H."/>
            <person name="Tritt A."/>
            <person name="Yoshinaga Y."/>
            <person name="Zwiers L.-H."/>
            <person name="Turgeon B."/>
            <person name="Goodwin S."/>
            <person name="Spatafora J."/>
            <person name="Crous P."/>
            <person name="Grigoriev I."/>
        </authorList>
    </citation>
    <scope>NUCLEOTIDE SEQUENCE</scope>
    <source>
        <strain evidence="16">CBS 130266</strain>
    </source>
</reference>
<feature type="non-terminal residue" evidence="16">
    <location>
        <position position="563"/>
    </location>
</feature>
<keyword evidence="17" id="KW-1185">Reference proteome</keyword>
<dbReference type="SMART" id="SM00525">
    <property type="entry name" value="FES"/>
    <property type="match status" value="1"/>
</dbReference>
<dbReference type="FunFam" id="1.10.340.30:FF:000002">
    <property type="entry name" value="Adenine DNA glycosylase"/>
    <property type="match status" value="1"/>
</dbReference>
<dbReference type="CDD" id="cd00056">
    <property type="entry name" value="ENDO3c"/>
    <property type="match status" value="1"/>
</dbReference>
<dbReference type="InterPro" id="IPR003651">
    <property type="entry name" value="Endonuclease3_FeS-loop_motif"/>
</dbReference>
<evidence type="ECO:0000256" key="2">
    <source>
        <dbReference type="ARBA" id="ARBA00008343"/>
    </source>
</evidence>
<dbReference type="PANTHER" id="PTHR42944">
    <property type="entry name" value="ADENINE DNA GLYCOSYLASE"/>
    <property type="match status" value="1"/>
</dbReference>
<evidence type="ECO:0000313" key="17">
    <source>
        <dbReference type="Proteomes" id="UP000800235"/>
    </source>
</evidence>
<dbReference type="GO" id="GO:0006285">
    <property type="term" value="P:base-excision repair, AP site formation"/>
    <property type="evidence" value="ECO:0007669"/>
    <property type="project" value="UniProtKB-ARBA"/>
</dbReference>
<feature type="domain" description="HhH-GPD" evidence="15">
    <location>
        <begin position="75"/>
        <end position="250"/>
    </location>
</feature>
<evidence type="ECO:0000259" key="15">
    <source>
        <dbReference type="SMART" id="SM00478"/>
    </source>
</evidence>
<keyword evidence="8" id="KW-0378">Hydrolase</keyword>
<dbReference type="PROSITE" id="PS00764">
    <property type="entry name" value="ENDONUCLEASE_III_1"/>
    <property type="match status" value="1"/>
</dbReference>
<protein>
    <recommendedName>
        <fullName evidence="4 13">Adenine DNA glycosylase</fullName>
        <ecNumber evidence="3 13">3.2.2.31</ecNumber>
    </recommendedName>
</protein>
<organism evidence="16 17">
    <name type="scientific">Tothia fuscella</name>
    <dbReference type="NCBI Taxonomy" id="1048955"/>
    <lineage>
        <taxon>Eukaryota</taxon>
        <taxon>Fungi</taxon>
        <taxon>Dikarya</taxon>
        <taxon>Ascomycota</taxon>
        <taxon>Pezizomycotina</taxon>
        <taxon>Dothideomycetes</taxon>
        <taxon>Pleosporomycetidae</taxon>
        <taxon>Venturiales</taxon>
        <taxon>Cylindrosympodiaceae</taxon>
        <taxon>Tothia</taxon>
    </lineage>
</organism>
<dbReference type="GO" id="GO:0034039">
    <property type="term" value="F:8-oxo-7,8-dihydroguanine DNA N-glycosylase activity"/>
    <property type="evidence" value="ECO:0007669"/>
    <property type="project" value="TreeGrafter"/>
</dbReference>
<dbReference type="PANTHER" id="PTHR42944:SF1">
    <property type="entry name" value="ADENINE DNA GLYCOSYLASE"/>
    <property type="match status" value="1"/>
</dbReference>
<dbReference type="InterPro" id="IPR029119">
    <property type="entry name" value="MutY_C"/>
</dbReference>
<dbReference type="SUPFAM" id="SSF48150">
    <property type="entry name" value="DNA-glycosylase"/>
    <property type="match status" value="1"/>
</dbReference>
<keyword evidence="5" id="KW-0004">4Fe-4S</keyword>
<dbReference type="Gene3D" id="3.90.79.10">
    <property type="entry name" value="Nucleoside Triphosphate Pyrophosphohydrolase"/>
    <property type="match status" value="1"/>
</dbReference>
<comment type="caution">
    <text evidence="16">The sequence shown here is derived from an EMBL/GenBank/DDBJ whole genome shotgun (WGS) entry which is preliminary data.</text>
</comment>
<evidence type="ECO:0000256" key="13">
    <source>
        <dbReference type="RuleBase" id="RU365096"/>
    </source>
</evidence>
<feature type="region of interest" description="Disordered" evidence="14">
    <location>
        <begin position="512"/>
        <end position="539"/>
    </location>
</feature>
<dbReference type="CDD" id="cd03431">
    <property type="entry name" value="NUDIX_DNA_Glycosylase_C-MutY"/>
    <property type="match status" value="1"/>
</dbReference>
<dbReference type="GO" id="GO:0032357">
    <property type="term" value="F:oxidized purine DNA binding"/>
    <property type="evidence" value="ECO:0007669"/>
    <property type="project" value="TreeGrafter"/>
</dbReference>
<evidence type="ECO:0000256" key="14">
    <source>
        <dbReference type="SAM" id="MobiDB-lite"/>
    </source>
</evidence>
<dbReference type="Proteomes" id="UP000800235">
    <property type="component" value="Unassembled WGS sequence"/>
</dbReference>
<dbReference type="GO" id="GO:0000701">
    <property type="term" value="F:purine-specific mismatch base pair DNA N-glycosylase activity"/>
    <property type="evidence" value="ECO:0007669"/>
    <property type="project" value="UniProtKB-EC"/>
</dbReference>
<keyword evidence="7 13" id="KW-0227">DNA damage</keyword>
<evidence type="ECO:0000256" key="7">
    <source>
        <dbReference type="ARBA" id="ARBA00022763"/>
    </source>
</evidence>
<comment type="similarity">
    <text evidence="2 13">Belongs to the Nth/MutY family.</text>
</comment>
<gene>
    <name evidence="16" type="ORF">EJ08DRAFT_561532</name>
</gene>
<evidence type="ECO:0000256" key="3">
    <source>
        <dbReference type="ARBA" id="ARBA00012045"/>
    </source>
</evidence>
<evidence type="ECO:0000256" key="5">
    <source>
        <dbReference type="ARBA" id="ARBA00022485"/>
    </source>
</evidence>
<comment type="cofactor">
    <cofactor evidence="13">
        <name>[4Fe-4S] cluster</name>
        <dbReference type="ChEBI" id="CHEBI:49883"/>
    </cofactor>
    <text evidence="13">Binds 1 [4Fe-4S] cluster.</text>
</comment>
<name>A0A9P4P1K0_9PEZI</name>
<keyword evidence="10" id="KW-0411">Iron-sulfur</keyword>
<sequence>PIREHGVSYHRPGLLDDPKAQTALLEWFEKVSKNRDMPWRQEWIDPLTFTEIEPGVDLQEALKRRAYQVWISEIMLQQTRVETVRSYYQTWHTRWPRIEDLAGADQADVLGAWRGLGYYSRATRIHTAARKIVSNPDMNGMLPELPADLEAKVPGVGRYTAGAISSIVFGHAVPILDGNVIRVLSRQTGLYANMGSKPPITMLWEAADSLVKQTTINELVKRGVKLQDDDIPKSDIPSFWNQALMELGSTICKPQKPGCRSCPIRSTCMAYIEGERAATFNPETASSEVVTAVAPDTKPDMTDIEDLELCILCEPMDEYIMEPPKSIPAAKKAKDKLKQSTLTFGLSRPSTIVNEPSATEVEQHQKDVQKVIENHVTRFPMKIVTKAARNEECIVCIFKKSSGDGKDPLWLIEQRPKKGLLASLWQFPSLTIFNDEDAQTNSRGALSQTERRKLVAQFAESLLEAFKPLAVPIFAHDVSELGSITHIFSHIKLVMHVHLYWINDQESAKKVKSRNAKKVKSPPPPSSKTSQIDSGKVEFQDRKWVSQEEVESANFGSGMRKCW</sequence>
<dbReference type="InterPro" id="IPR044298">
    <property type="entry name" value="MIG/MutY"/>
</dbReference>
<keyword evidence="6" id="KW-0479">Metal-binding</keyword>
<dbReference type="GO" id="GO:0035485">
    <property type="term" value="F:adenine/guanine mispair binding"/>
    <property type="evidence" value="ECO:0007669"/>
    <property type="project" value="TreeGrafter"/>
</dbReference>
<comment type="function">
    <text evidence="13">Adenine glycosylase active on G-A mispairs.</text>
</comment>
<dbReference type="InterPro" id="IPR004035">
    <property type="entry name" value="Endouclease-III_FeS-bd_BS"/>
</dbReference>
<dbReference type="EC" id="3.2.2.31" evidence="3 13"/>
<dbReference type="Pfam" id="PF00730">
    <property type="entry name" value="HhH-GPD"/>
    <property type="match status" value="1"/>
</dbReference>
<proteinExistence type="inferred from homology"/>
<evidence type="ECO:0000256" key="11">
    <source>
        <dbReference type="ARBA" id="ARBA00023204"/>
    </source>
</evidence>